<feature type="transmembrane region" description="Helical" evidence="6">
    <location>
        <begin position="73"/>
        <end position="97"/>
    </location>
</feature>
<dbReference type="EMBL" id="WMIA01000003">
    <property type="protein sequence ID" value="MTF38009.1"/>
    <property type="molecule type" value="Genomic_DNA"/>
</dbReference>
<dbReference type="RefSeq" id="WP_155082891.1">
    <property type="nucleotide sequence ID" value="NZ_WMIA01000003.1"/>
</dbReference>
<proteinExistence type="predicted"/>
<dbReference type="CDD" id="cd16914">
    <property type="entry name" value="EcfT"/>
    <property type="match status" value="1"/>
</dbReference>
<dbReference type="AlphaFoldDB" id="A0A844GSX1"/>
<evidence type="ECO:0000256" key="5">
    <source>
        <dbReference type="ARBA" id="ARBA00023136"/>
    </source>
</evidence>
<keyword evidence="4 6" id="KW-1133">Transmembrane helix</keyword>
<evidence type="ECO:0000256" key="4">
    <source>
        <dbReference type="ARBA" id="ARBA00022989"/>
    </source>
</evidence>
<accession>A0A844GSX1</accession>
<evidence type="ECO:0000256" key="3">
    <source>
        <dbReference type="ARBA" id="ARBA00022692"/>
    </source>
</evidence>
<evidence type="ECO:0000313" key="8">
    <source>
        <dbReference type="Proteomes" id="UP000437131"/>
    </source>
</evidence>
<dbReference type="Pfam" id="PF02361">
    <property type="entry name" value="CbiQ"/>
    <property type="match status" value="1"/>
</dbReference>
<evidence type="ECO:0000256" key="2">
    <source>
        <dbReference type="ARBA" id="ARBA00022475"/>
    </source>
</evidence>
<keyword evidence="3 6" id="KW-0812">Transmembrane</keyword>
<feature type="transmembrane region" description="Helical" evidence="6">
    <location>
        <begin position="24"/>
        <end position="53"/>
    </location>
</feature>
<organism evidence="7 8">
    <name type="scientific">Cyanobacterium aponinum 0216</name>
    <dbReference type="NCBI Taxonomy" id="2676140"/>
    <lineage>
        <taxon>Bacteria</taxon>
        <taxon>Bacillati</taxon>
        <taxon>Cyanobacteriota</taxon>
        <taxon>Cyanophyceae</taxon>
        <taxon>Oscillatoriophycideae</taxon>
        <taxon>Chroococcales</taxon>
        <taxon>Geminocystaceae</taxon>
        <taxon>Cyanobacterium</taxon>
    </lineage>
</organism>
<evidence type="ECO:0000256" key="1">
    <source>
        <dbReference type="ARBA" id="ARBA00004651"/>
    </source>
</evidence>
<feature type="transmembrane region" description="Helical" evidence="6">
    <location>
        <begin position="104"/>
        <end position="125"/>
    </location>
</feature>
<dbReference type="Proteomes" id="UP000437131">
    <property type="component" value="Unassembled WGS sequence"/>
</dbReference>
<dbReference type="PANTHER" id="PTHR34857">
    <property type="entry name" value="SLL0384 PROTEIN"/>
    <property type="match status" value="1"/>
</dbReference>
<evidence type="ECO:0000313" key="7">
    <source>
        <dbReference type="EMBL" id="MTF38009.1"/>
    </source>
</evidence>
<comment type="caution">
    <text evidence="7">The sequence shown here is derived from an EMBL/GenBank/DDBJ whole genome shotgun (WGS) entry which is preliminary data.</text>
</comment>
<name>A0A844GSX1_9CHRO</name>
<dbReference type="GO" id="GO:0006824">
    <property type="term" value="P:cobalt ion transport"/>
    <property type="evidence" value="ECO:0007669"/>
    <property type="project" value="InterPro"/>
</dbReference>
<dbReference type="InterPro" id="IPR003339">
    <property type="entry name" value="ABC/ECF_trnsptr_transmembrane"/>
</dbReference>
<dbReference type="GO" id="GO:0043190">
    <property type="term" value="C:ATP-binding cassette (ABC) transporter complex"/>
    <property type="evidence" value="ECO:0007669"/>
    <property type="project" value="InterPro"/>
</dbReference>
<gene>
    <name evidence="7" type="primary">cbiQ</name>
    <name evidence="7" type="ORF">GGC33_03610</name>
</gene>
<dbReference type="InterPro" id="IPR051611">
    <property type="entry name" value="ECF_transporter_component"/>
</dbReference>
<keyword evidence="5 6" id="KW-0472">Membrane</keyword>
<feature type="transmembrane region" description="Helical" evidence="6">
    <location>
        <begin position="232"/>
        <end position="254"/>
    </location>
</feature>
<dbReference type="NCBIfam" id="TIGR02454">
    <property type="entry name" value="ECF_T_CbiQ"/>
    <property type="match status" value="1"/>
</dbReference>
<dbReference type="InterPro" id="IPR012809">
    <property type="entry name" value="ECF_CbiQ"/>
</dbReference>
<protein>
    <submittedName>
        <fullName evidence="7">Cobalt ECF transporter T component CbiQ</fullName>
    </submittedName>
</protein>
<keyword evidence="2" id="KW-1003">Cell membrane</keyword>
<evidence type="ECO:0000256" key="6">
    <source>
        <dbReference type="SAM" id="Phobius"/>
    </source>
</evidence>
<sequence length="255" mass="29485">MKLSLDEYVYLDSLIHRWQSKPKLIALLSLIFCFAFIQRLSFLPVIIFITVILYSLSKLPIKYLISRLRYPGIFILAVIFLLPFLVGETTIFSWGFFSIKQEGCLLILLVITRFLCIITTTLVLLGTSSFLTILKTLRSLGLSPIISDMMLLTYRYLEQMGDRILSMRRALKLKGFNFHQFSSRNLRIISQLIGSLLVRSYDESKLVYQAMILRGYGYNSQRKNRHEQNIKISDWIACYSVVVISVSIIILQTIS</sequence>
<comment type="subcellular location">
    <subcellularLocation>
        <location evidence="1">Cell membrane</location>
        <topology evidence="1">Multi-pass membrane protein</topology>
    </subcellularLocation>
</comment>
<reference evidence="7 8" key="1">
    <citation type="submission" date="2019-11" db="EMBL/GenBank/DDBJ databases">
        <title>Isolation of a new High Light Tolerant Cyanobacteria.</title>
        <authorList>
            <person name="Dobson Z."/>
            <person name="Vaughn N."/>
            <person name="Vaughn M."/>
            <person name="Fromme P."/>
            <person name="Mazor Y."/>
        </authorList>
    </citation>
    <scope>NUCLEOTIDE SEQUENCE [LARGE SCALE GENOMIC DNA]</scope>
    <source>
        <strain evidence="7 8">0216</strain>
    </source>
</reference>
<dbReference type="PANTHER" id="PTHR34857:SF2">
    <property type="entry name" value="SLL0384 PROTEIN"/>
    <property type="match status" value="1"/>
</dbReference>